<name>A0ABZ0WNT6_9BURK</name>
<reference evidence="1 2" key="1">
    <citation type="submission" date="2023-12" db="EMBL/GenBank/DDBJ databases">
        <title>Genome sequencing and assembly of bacterial species from a model synthetic community.</title>
        <authorList>
            <person name="Hogle S.L."/>
        </authorList>
    </citation>
    <scope>NUCLEOTIDE SEQUENCE [LARGE SCALE GENOMIC DNA]</scope>
    <source>
        <strain evidence="1 2">HAMBI 2494</strain>
    </source>
</reference>
<dbReference type="EMBL" id="CP139965">
    <property type="protein sequence ID" value="WQD79040.1"/>
    <property type="molecule type" value="Genomic_DNA"/>
</dbReference>
<protein>
    <submittedName>
        <fullName evidence="1">Uncharacterized protein</fullName>
    </submittedName>
</protein>
<dbReference type="RefSeq" id="WP_157977870.1">
    <property type="nucleotide sequence ID" value="NZ_CP139965.1"/>
</dbReference>
<sequence length="151" mass="16382">MITHFVIVPYVSVGPINFGMARADLHALLGAPDYSRRSRFGPKIIDSWNKEDLTVISSGADGTVMEVGFGKEQSQAEVSGVKLFDRDGSTVYRDLCAADGAPKQNVGFTVLFKFGIALDGFLVTEQDDRAVTAFAKGVRDEADPRLKPVKI</sequence>
<evidence type="ECO:0000313" key="2">
    <source>
        <dbReference type="Proteomes" id="UP001325479"/>
    </source>
</evidence>
<accession>A0ABZ0WNT6</accession>
<gene>
    <name evidence="1" type="ORF">U0042_04860</name>
</gene>
<evidence type="ECO:0000313" key="1">
    <source>
        <dbReference type="EMBL" id="WQD79040.1"/>
    </source>
</evidence>
<dbReference type="Proteomes" id="UP001325479">
    <property type="component" value="Chromosome"/>
</dbReference>
<organism evidence="1 2">
    <name type="scientific">Paraburkholderia kururiensis</name>
    <dbReference type="NCBI Taxonomy" id="984307"/>
    <lineage>
        <taxon>Bacteria</taxon>
        <taxon>Pseudomonadati</taxon>
        <taxon>Pseudomonadota</taxon>
        <taxon>Betaproteobacteria</taxon>
        <taxon>Burkholderiales</taxon>
        <taxon>Burkholderiaceae</taxon>
        <taxon>Paraburkholderia</taxon>
    </lineage>
</organism>
<proteinExistence type="predicted"/>
<keyword evidence="2" id="KW-1185">Reference proteome</keyword>